<dbReference type="CDD" id="cd07731">
    <property type="entry name" value="ComA-like_MBL-fold"/>
    <property type="match status" value="1"/>
</dbReference>
<dbReference type="EMBL" id="CP021358">
    <property type="protein sequence ID" value="ART61826.1"/>
    <property type="molecule type" value="Genomic_DNA"/>
</dbReference>
<dbReference type="OrthoDB" id="9761531at2"/>
<feature type="domain" description="Metallo-beta-lactamase" evidence="7">
    <location>
        <begin position="531"/>
        <end position="723"/>
    </location>
</feature>
<dbReference type="InterPro" id="IPR004797">
    <property type="entry name" value="Competence_ComEC/Rec2"/>
</dbReference>
<dbReference type="Gene3D" id="3.60.15.10">
    <property type="entry name" value="Ribonuclease Z/Hydroxyacylglutathione hydrolase-like"/>
    <property type="match status" value="1"/>
</dbReference>
<evidence type="ECO:0000256" key="5">
    <source>
        <dbReference type="ARBA" id="ARBA00023136"/>
    </source>
</evidence>
<feature type="transmembrane region" description="Helical" evidence="6">
    <location>
        <begin position="422"/>
        <end position="442"/>
    </location>
</feature>
<keyword evidence="4 6" id="KW-1133">Transmembrane helix</keyword>
<organism evidence="8 9">
    <name type="scientific">Kushneria marisflavi</name>
    <dbReference type="NCBI Taxonomy" id="157779"/>
    <lineage>
        <taxon>Bacteria</taxon>
        <taxon>Pseudomonadati</taxon>
        <taxon>Pseudomonadota</taxon>
        <taxon>Gammaproteobacteria</taxon>
        <taxon>Oceanospirillales</taxon>
        <taxon>Halomonadaceae</taxon>
        <taxon>Kushneria</taxon>
    </lineage>
</organism>
<keyword evidence="5 6" id="KW-0472">Membrane</keyword>
<dbReference type="SUPFAM" id="SSF56281">
    <property type="entry name" value="Metallo-hydrolase/oxidoreductase"/>
    <property type="match status" value="1"/>
</dbReference>
<dbReference type="NCBIfam" id="TIGR00360">
    <property type="entry name" value="ComEC_N-term"/>
    <property type="match status" value="1"/>
</dbReference>
<evidence type="ECO:0000256" key="2">
    <source>
        <dbReference type="ARBA" id="ARBA00022475"/>
    </source>
</evidence>
<evidence type="ECO:0000256" key="1">
    <source>
        <dbReference type="ARBA" id="ARBA00004651"/>
    </source>
</evidence>
<evidence type="ECO:0000256" key="4">
    <source>
        <dbReference type="ARBA" id="ARBA00022989"/>
    </source>
</evidence>
<name>A0A240UL21_9GAMM</name>
<evidence type="ECO:0000313" key="8">
    <source>
        <dbReference type="EMBL" id="ART61826.1"/>
    </source>
</evidence>
<feature type="transmembrane region" description="Helical" evidence="6">
    <location>
        <begin position="344"/>
        <end position="360"/>
    </location>
</feature>
<protein>
    <submittedName>
        <fullName evidence="8">DNA internalization-related competence protein ComEC/Rec2</fullName>
    </submittedName>
</protein>
<dbReference type="Pfam" id="PF03772">
    <property type="entry name" value="Competence"/>
    <property type="match status" value="1"/>
</dbReference>
<keyword evidence="3 6" id="KW-0812">Transmembrane</keyword>
<dbReference type="InterPro" id="IPR052159">
    <property type="entry name" value="Competence_DNA_uptake"/>
</dbReference>
<feature type="transmembrane region" description="Helical" evidence="6">
    <location>
        <begin position="479"/>
        <end position="500"/>
    </location>
</feature>
<feature type="transmembrane region" description="Helical" evidence="6">
    <location>
        <begin position="296"/>
        <end position="312"/>
    </location>
</feature>
<feature type="transmembrane region" description="Helical" evidence="6">
    <location>
        <begin position="365"/>
        <end position="381"/>
    </location>
</feature>
<feature type="transmembrane region" description="Helical" evidence="6">
    <location>
        <begin position="59"/>
        <end position="89"/>
    </location>
</feature>
<dbReference type="InterPro" id="IPR036866">
    <property type="entry name" value="RibonucZ/Hydroxyglut_hydro"/>
</dbReference>
<dbReference type="PANTHER" id="PTHR30619">
    <property type="entry name" value="DNA INTERNALIZATION/COMPETENCE PROTEIN COMEC/REC2"/>
    <property type="match status" value="1"/>
</dbReference>
<dbReference type="RefSeq" id="WP_086899098.1">
    <property type="nucleotide sequence ID" value="NZ_CP021358.1"/>
</dbReference>
<dbReference type="AlphaFoldDB" id="A0A240UL21"/>
<feature type="transmembrane region" description="Helical" evidence="6">
    <location>
        <begin position="261"/>
        <end position="284"/>
    </location>
</feature>
<evidence type="ECO:0000256" key="3">
    <source>
        <dbReference type="ARBA" id="ARBA00022692"/>
    </source>
</evidence>
<keyword evidence="9" id="KW-1185">Reference proteome</keyword>
<dbReference type="GO" id="GO:0030420">
    <property type="term" value="P:establishment of competence for transformation"/>
    <property type="evidence" value="ECO:0007669"/>
    <property type="project" value="InterPro"/>
</dbReference>
<dbReference type="SMART" id="SM00849">
    <property type="entry name" value="Lactamase_B"/>
    <property type="match status" value="1"/>
</dbReference>
<evidence type="ECO:0000259" key="7">
    <source>
        <dbReference type="SMART" id="SM00849"/>
    </source>
</evidence>
<keyword evidence="2" id="KW-1003">Cell membrane</keyword>
<comment type="subcellular location">
    <subcellularLocation>
        <location evidence="1">Cell membrane</location>
        <topology evidence="1">Multi-pass membrane protein</topology>
    </subcellularLocation>
</comment>
<feature type="transmembrane region" description="Helical" evidence="6">
    <location>
        <begin position="35"/>
        <end position="53"/>
    </location>
</feature>
<dbReference type="PANTHER" id="PTHR30619:SF1">
    <property type="entry name" value="RECOMBINATION PROTEIN 2"/>
    <property type="match status" value="1"/>
</dbReference>
<dbReference type="NCBIfam" id="TIGR00361">
    <property type="entry name" value="ComEC_Rec2"/>
    <property type="match status" value="1"/>
</dbReference>
<dbReference type="Pfam" id="PF13567">
    <property type="entry name" value="DUF4131"/>
    <property type="match status" value="1"/>
</dbReference>
<dbReference type="GO" id="GO:0005886">
    <property type="term" value="C:plasma membrane"/>
    <property type="evidence" value="ECO:0007669"/>
    <property type="project" value="UniProtKB-SubCell"/>
</dbReference>
<dbReference type="Proteomes" id="UP000194457">
    <property type="component" value="Chromosome"/>
</dbReference>
<dbReference type="InterPro" id="IPR001279">
    <property type="entry name" value="Metallo-B-lactamas"/>
</dbReference>
<dbReference type="InterPro" id="IPR035681">
    <property type="entry name" value="ComA-like_MBL"/>
</dbReference>
<reference evidence="8 9" key="1">
    <citation type="submission" date="2017-05" db="EMBL/GenBank/DDBJ databases">
        <authorList>
            <person name="Song R."/>
            <person name="Chenine A.L."/>
            <person name="Ruprecht R.M."/>
        </authorList>
    </citation>
    <scope>NUCLEOTIDE SEQUENCE [LARGE SCALE GENOMIC DNA]</scope>
    <source>
        <strain evidence="8">SW32</strain>
    </source>
</reference>
<feature type="transmembrane region" description="Helical" evidence="6">
    <location>
        <begin position="387"/>
        <end position="410"/>
    </location>
</feature>
<accession>A0A240UL21</accession>
<dbReference type="InterPro" id="IPR025405">
    <property type="entry name" value="DUF4131"/>
</dbReference>
<dbReference type="InterPro" id="IPR004477">
    <property type="entry name" value="ComEC_N"/>
</dbReference>
<dbReference type="KEGG" id="kma:B9H00_01065"/>
<evidence type="ECO:0000313" key="9">
    <source>
        <dbReference type="Proteomes" id="UP000194457"/>
    </source>
</evidence>
<proteinExistence type="predicted"/>
<sequence>MSPLSLNPMGEENLSEHHERVVPIRCELIDCIKGIRLPLLCLGAVVGALLVRLPQKEWLWALALLWLLAAALYHRLPLLMALVTTLVLFHGLTQWPEPLADGLAKQDVTLSGRIVSLEKPDGRARLNLAVTRCEAATELPRCDRLKNVRLDWYHPPALKEGDRWRLTARLKPPHGFLNPGRFDYGAWLMDNGFGATGYIRDEDSAVRLQSGTGPALMQRWLEARVEDDFTRRWLQALTLGDGGALEASQWTLLRETGTTHLAVISGLHVGLVSGWVLLLGRLVARLVQPYCWRMVLWPWGMAGAAAVLYAGLSGFAPPAVRAAIMTLIALWSACGRHSPGVWQAWWLALLAVVVSAPLSLVRPGLWLSFGAVAVLIIAWRWQEKRVWWYTLLRSQGLLSLATGGATLLVFGQMASLSMLTNLIAIPWVSMVMVPLALLGWLLSPVPGVGQLLWWLFGQAAHLFETVLEQVRQWQPDWQPAADQIWPFAIMLLLICLIWLLPGLARFWRWLASIMAVSLFLGANHTAMLRDGELSLVIHDVGQGQLIDIRTAHGRWLYDSGPRSRSGFMAITTLWDQPQHFDGVIVSHGDSDHAGGVSVLKGLHKVDRWWAPLSETIDVDALTPCRAGLSWRADAVNFTFLWPRSTATLPAAENDHSCVLLIETPRHRFLITGDAGQNVELRIVAHYRKPVDVLVAGHHGSHGSSSQRLVDMLKPARVIYSAGYLNGYGHPADSVVRRFHHVGSCQWNTAEDGAITVTSRATGLRVVSPRPAGGVEPCRPGVESGR</sequence>
<feature type="transmembrane region" description="Helical" evidence="6">
    <location>
        <begin position="506"/>
        <end position="522"/>
    </location>
</feature>
<dbReference type="Pfam" id="PF00753">
    <property type="entry name" value="Lactamase_B"/>
    <property type="match status" value="1"/>
</dbReference>
<gene>
    <name evidence="8" type="ORF">B9H00_01065</name>
</gene>
<evidence type="ECO:0000256" key="6">
    <source>
        <dbReference type="SAM" id="Phobius"/>
    </source>
</evidence>